<dbReference type="PANTHER" id="PTHR34322:SF2">
    <property type="entry name" value="TRANSPOSASE IS200-LIKE DOMAIN-CONTAINING PROTEIN"/>
    <property type="match status" value="1"/>
</dbReference>
<organism evidence="2 3">
    <name type="scientific">Clostridium punense</name>
    <dbReference type="NCBI Taxonomy" id="1054297"/>
    <lineage>
        <taxon>Bacteria</taxon>
        <taxon>Bacillati</taxon>
        <taxon>Bacillota</taxon>
        <taxon>Clostridia</taxon>
        <taxon>Eubacteriales</taxon>
        <taxon>Clostridiaceae</taxon>
        <taxon>Clostridium</taxon>
    </lineage>
</organism>
<comment type="caution">
    <text evidence="2">The sequence shown here is derived from an EMBL/GenBank/DDBJ whole genome shotgun (WGS) entry which is preliminary data.</text>
</comment>
<dbReference type="RefSeq" id="WP_021283141.1">
    <property type="nucleotide sequence ID" value="NZ_JAGGLL010000005.1"/>
</dbReference>
<proteinExistence type="predicted"/>
<sequence length="184" mass="22036">MGTKPRVWYPGAAYHVTARGNHKNDIFKDKQDFQVYLSIIEQAIEYYENMYEVICYCLMTNHVHMLVETKEKQLGYFVGRVNSIYAKYFNSKYDYVGHLFQDRYFSSLIENCGQMLVTSQYIHLNPVRANMVNRPEDYEWSSYSMIIGLRKEKLIKCNKILSYFHEKNSRERYKEFVLAPQKKL</sequence>
<dbReference type="Pfam" id="PF01797">
    <property type="entry name" value="Y1_Tnp"/>
    <property type="match status" value="1"/>
</dbReference>
<dbReference type="SUPFAM" id="SSF143422">
    <property type="entry name" value="Transposase IS200-like"/>
    <property type="match status" value="1"/>
</dbReference>
<evidence type="ECO:0000259" key="1">
    <source>
        <dbReference type="SMART" id="SM01321"/>
    </source>
</evidence>
<keyword evidence="3" id="KW-1185">Reference proteome</keyword>
<dbReference type="EMBL" id="JAGGLL010000005">
    <property type="protein sequence ID" value="MBP2021158.1"/>
    <property type="molecule type" value="Genomic_DNA"/>
</dbReference>
<evidence type="ECO:0000313" key="2">
    <source>
        <dbReference type="EMBL" id="MBP2021158.1"/>
    </source>
</evidence>
<dbReference type="InterPro" id="IPR002686">
    <property type="entry name" value="Transposase_17"/>
</dbReference>
<accession>A0ABS4K044</accession>
<reference evidence="2 3" key="1">
    <citation type="submission" date="2021-03" db="EMBL/GenBank/DDBJ databases">
        <title>Genomic Encyclopedia of Type Strains, Phase IV (KMG-IV): sequencing the most valuable type-strain genomes for metagenomic binning, comparative biology and taxonomic classification.</title>
        <authorList>
            <person name="Goeker M."/>
        </authorList>
    </citation>
    <scope>NUCLEOTIDE SEQUENCE [LARGE SCALE GENOMIC DNA]</scope>
    <source>
        <strain evidence="2 3">DSM 28650</strain>
    </source>
</reference>
<dbReference type="SMART" id="SM01321">
    <property type="entry name" value="Y1_Tnp"/>
    <property type="match status" value="1"/>
</dbReference>
<dbReference type="Gene3D" id="3.30.70.1290">
    <property type="entry name" value="Transposase IS200-like"/>
    <property type="match status" value="1"/>
</dbReference>
<gene>
    <name evidence="2" type="ORF">J2Z44_000945</name>
</gene>
<dbReference type="Proteomes" id="UP001519308">
    <property type="component" value="Unassembled WGS sequence"/>
</dbReference>
<protein>
    <submittedName>
        <fullName evidence="2">REP element-mobilizing transposase RayT</fullName>
    </submittedName>
</protein>
<evidence type="ECO:0000313" key="3">
    <source>
        <dbReference type="Proteomes" id="UP001519308"/>
    </source>
</evidence>
<name>A0ABS4K044_9CLOT</name>
<feature type="domain" description="Transposase IS200-like" evidence="1">
    <location>
        <begin position="9"/>
        <end position="125"/>
    </location>
</feature>
<dbReference type="InterPro" id="IPR036515">
    <property type="entry name" value="Transposase_17_sf"/>
</dbReference>
<dbReference type="PANTHER" id="PTHR34322">
    <property type="entry name" value="TRANSPOSASE, Y1_TNP DOMAIN-CONTAINING"/>
    <property type="match status" value="1"/>
</dbReference>